<dbReference type="EMBL" id="AP035785">
    <property type="protein sequence ID" value="BFO70044.1"/>
    <property type="molecule type" value="Genomic_DNA"/>
</dbReference>
<sequence>MKKHILLLLSLWLTAMMAVADNRFAGVQALIDRRVPWLKDKVSLELMPQTDETEIFILSTQGGKLLIKATGESVACMALNHYLEDYCHRSMSHMGDNLGPVARLPEISSPVTRRIDLPVRYALNYCTFNYSMSFYQWEDWEHELDWMALHGVNLMLMPVGMEKVWQNTLRKFGVTDLQIRNFIPGPGYTAWWLMGNLEGWGGPVSQNFIDGQAQMVRRLLERMEELGIRPVMQGFYGMVSRSIRDRHADAVIPQGMWGFFERPDILKPTGKLFDDMADVYYHEIKKLYGGNLNYFGGDLFHEGGLTGTLNVADCGLAVQKAMERHFPGSTWVLQGWSGNPKPELLAKLNREKVLVVDLFGENAEVWEQTRAYGDTPFVWCVVSNFGEQCGMYGKLQRIALQIDKVRHSPYKARLKGVGIMPEGINNNPVVYDLVLHAPMTDERINVEEWLRSYITYRYGAFNEDIYAAWLIFLQTIYASVPEKYGLPESVFCARPGTKVVNTSSWGVRARYYDMDFFKEGVRRFMKARTAFAESETYTYDMFDLLRQVQSDKGNKAYDDMIAAIDSKDVARFEHTSKRFLHLLLRQDTLLAQSRHFTLARWLGQAARFGKTEADRALALKNAKMQLTFWGPDWNPNTTVHDYAAKEWAGMLKTLYYEEWKMFVDVWHQRIRGIEMIEPDYYGYQISWSKQPVNYTPVKLNEMQMDALVADILH</sequence>
<feature type="signal peptide" evidence="2">
    <location>
        <begin position="1"/>
        <end position="20"/>
    </location>
</feature>
<dbReference type="GO" id="GO:0005975">
    <property type="term" value="P:carbohydrate metabolic process"/>
    <property type="evidence" value="ECO:0007669"/>
    <property type="project" value="UniProtKB-ARBA"/>
</dbReference>
<evidence type="ECO:0000313" key="6">
    <source>
        <dbReference type="EMBL" id="BFO70044.1"/>
    </source>
</evidence>
<dbReference type="AlphaFoldDB" id="A0AB33IL80"/>
<dbReference type="InterPro" id="IPR029018">
    <property type="entry name" value="Hex-like_dom2"/>
</dbReference>
<dbReference type="InterPro" id="IPR024733">
    <property type="entry name" value="NAGLU_tim-barrel"/>
</dbReference>
<feature type="domain" description="Alpha-N-acetylglucosaminidase tim-barrel" evidence="3">
    <location>
        <begin position="120"/>
        <end position="437"/>
    </location>
</feature>
<dbReference type="InterPro" id="IPR007781">
    <property type="entry name" value="NAGLU"/>
</dbReference>
<dbReference type="Pfam" id="PF12972">
    <property type="entry name" value="NAGLU_C"/>
    <property type="match status" value="1"/>
</dbReference>
<reference evidence="6" key="1">
    <citation type="submission" date="2024-07" db="EMBL/GenBank/DDBJ databases">
        <title>Complete genome sequence of Prevotella sp. YM-2024 GTC17253.</title>
        <authorList>
            <person name="Hayashi M."/>
            <person name="Muto Y."/>
            <person name="Tanaka K."/>
            <person name="Niwa H."/>
        </authorList>
    </citation>
    <scope>NUCLEOTIDE SEQUENCE</scope>
    <source>
        <strain evidence="6">GTC17253</strain>
    </source>
</reference>
<gene>
    <name evidence="6" type="ORF">GTC17253_00100</name>
</gene>
<feature type="chain" id="PRO_5044263445" evidence="2">
    <location>
        <begin position="21"/>
        <end position="713"/>
    </location>
</feature>
<dbReference type="PANTHER" id="PTHR12872">
    <property type="entry name" value="ALPHA-N-ACETYLGLUCOSAMINIDASE"/>
    <property type="match status" value="1"/>
</dbReference>
<evidence type="ECO:0000259" key="4">
    <source>
        <dbReference type="Pfam" id="PF12971"/>
    </source>
</evidence>
<dbReference type="Pfam" id="PF05089">
    <property type="entry name" value="NAGLU"/>
    <property type="match status" value="1"/>
</dbReference>
<evidence type="ECO:0000259" key="3">
    <source>
        <dbReference type="Pfam" id="PF05089"/>
    </source>
</evidence>
<dbReference type="InterPro" id="IPR024732">
    <property type="entry name" value="NAGLU_C"/>
</dbReference>
<dbReference type="Gene3D" id="3.30.379.10">
    <property type="entry name" value="Chitobiase/beta-hexosaminidase domain 2-like"/>
    <property type="match status" value="1"/>
</dbReference>
<dbReference type="InterPro" id="IPR024240">
    <property type="entry name" value="NAGLU_N"/>
</dbReference>
<dbReference type="Gene3D" id="1.20.120.670">
    <property type="entry name" value="N-acetyl-b-d-glucoasminidase"/>
    <property type="match status" value="1"/>
</dbReference>
<proteinExistence type="predicted"/>
<dbReference type="PANTHER" id="PTHR12872:SF1">
    <property type="entry name" value="ALPHA-N-ACETYLGLUCOSAMINIDASE"/>
    <property type="match status" value="1"/>
</dbReference>
<evidence type="ECO:0000259" key="5">
    <source>
        <dbReference type="Pfam" id="PF12972"/>
    </source>
</evidence>
<evidence type="ECO:0000256" key="1">
    <source>
        <dbReference type="ARBA" id="ARBA00022801"/>
    </source>
</evidence>
<dbReference type="Pfam" id="PF12971">
    <property type="entry name" value="NAGLU_N"/>
    <property type="match status" value="1"/>
</dbReference>
<protein>
    <submittedName>
        <fullName evidence="6">Alpha-N-acetylglucosaminidase</fullName>
    </submittedName>
</protein>
<keyword evidence="1" id="KW-0378">Hydrolase</keyword>
<evidence type="ECO:0000256" key="2">
    <source>
        <dbReference type="SAM" id="SignalP"/>
    </source>
</evidence>
<dbReference type="Gene3D" id="3.20.20.80">
    <property type="entry name" value="Glycosidases"/>
    <property type="match status" value="1"/>
</dbReference>
<feature type="domain" description="Alpha-N-acetylglucosaminidase C-terminal" evidence="5">
    <location>
        <begin position="449"/>
        <end position="674"/>
    </location>
</feature>
<dbReference type="GO" id="GO:0016787">
    <property type="term" value="F:hydrolase activity"/>
    <property type="evidence" value="ECO:0007669"/>
    <property type="project" value="UniProtKB-KW"/>
</dbReference>
<name>A0AB33IL80_9BACT</name>
<accession>A0AB33IL80</accession>
<organism evidence="6">
    <name type="scientific">Prevotella sp. GTC17253</name>
    <dbReference type="NCBI Taxonomy" id="3236793"/>
    <lineage>
        <taxon>Bacteria</taxon>
        <taxon>Pseudomonadati</taxon>
        <taxon>Bacteroidota</taxon>
        <taxon>Bacteroidia</taxon>
        <taxon>Bacteroidales</taxon>
        <taxon>Prevotellaceae</taxon>
        <taxon>Prevotella</taxon>
    </lineage>
</organism>
<keyword evidence="2" id="KW-0732">Signal</keyword>
<feature type="domain" description="Alpha-N-acetylglucosaminidase N-terminal" evidence="4">
    <location>
        <begin position="26"/>
        <end position="105"/>
    </location>
</feature>